<evidence type="ECO:0000256" key="6">
    <source>
        <dbReference type="ARBA" id="ARBA00022857"/>
    </source>
</evidence>
<feature type="region of interest" description="Disordered" evidence="11">
    <location>
        <begin position="235"/>
        <end position="275"/>
    </location>
</feature>
<dbReference type="AlphaFoldDB" id="A0A8C3JSJ5"/>
<proteinExistence type="inferred from homology"/>
<keyword evidence="8" id="KW-1015">Disulfide bond</keyword>
<keyword evidence="6 10" id="KW-0521">NADP</keyword>
<keyword evidence="3 10" id="KW-0808">Transferase</keyword>
<comment type="catalytic activity">
    <reaction evidence="9 10">
        <text>L-arginyl-[protein] + NAD(+) = N(omega)-(ADP-D-ribosyl)-L-arginyl-[protein] + nicotinamide + H(+)</text>
        <dbReference type="Rhea" id="RHEA:19149"/>
        <dbReference type="Rhea" id="RHEA-COMP:10532"/>
        <dbReference type="Rhea" id="RHEA-COMP:15087"/>
        <dbReference type="ChEBI" id="CHEBI:15378"/>
        <dbReference type="ChEBI" id="CHEBI:17154"/>
        <dbReference type="ChEBI" id="CHEBI:29965"/>
        <dbReference type="ChEBI" id="CHEBI:57540"/>
        <dbReference type="ChEBI" id="CHEBI:142554"/>
        <dbReference type="EC" id="2.4.2.31"/>
    </reaction>
</comment>
<dbReference type="GO" id="GO:0106274">
    <property type="term" value="F:NAD+-protein-arginine ADP-ribosyltransferase activity"/>
    <property type="evidence" value="ECO:0007669"/>
    <property type="project" value="UniProtKB-EC"/>
</dbReference>
<dbReference type="Proteomes" id="UP000694419">
    <property type="component" value="Unplaced"/>
</dbReference>
<dbReference type="Ensembl" id="ENSCPGT00000013644.1">
    <property type="protein sequence ID" value="ENSCPGP00000012449.1"/>
    <property type="gene ID" value="ENSCPGG00000008830.1"/>
</dbReference>
<dbReference type="SUPFAM" id="SSF56399">
    <property type="entry name" value="ADP-ribosylation"/>
    <property type="match status" value="1"/>
</dbReference>
<evidence type="ECO:0000256" key="7">
    <source>
        <dbReference type="ARBA" id="ARBA00023027"/>
    </source>
</evidence>
<dbReference type="InterPro" id="IPR050999">
    <property type="entry name" value="ADP-ribosyltransferase_ARG"/>
</dbReference>
<dbReference type="InterPro" id="IPR000768">
    <property type="entry name" value="ART"/>
</dbReference>
<keyword evidence="4" id="KW-0548">Nucleotidyltransferase</keyword>
<protein>
    <recommendedName>
        <fullName evidence="10">NAD(P)(+)--arginine ADP-ribosyltransferase</fullName>
        <ecNumber evidence="10">2.4.2.31</ecNumber>
    </recommendedName>
    <alternativeName>
        <fullName evidence="10">Mono(ADP-ribosyl)transferase</fullName>
    </alternativeName>
</protein>
<dbReference type="PANTHER" id="PTHR10339:SF19">
    <property type="entry name" value="GPI-LINKED NAD(P)(+)--ARGININE ADP-RIBOSYLTRANSFERASE 1"/>
    <property type="match status" value="1"/>
</dbReference>
<evidence type="ECO:0000256" key="3">
    <source>
        <dbReference type="ARBA" id="ARBA00022679"/>
    </source>
</evidence>
<reference evidence="12" key="2">
    <citation type="submission" date="2025-09" db="UniProtKB">
        <authorList>
            <consortium name="Ensembl"/>
        </authorList>
    </citation>
    <scope>IDENTIFICATION</scope>
</reference>
<reference evidence="12" key="1">
    <citation type="submission" date="2025-08" db="UniProtKB">
        <authorList>
            <consortium name="Ensembl"/>
        </authorList>
    </citation>
    <scope>IDENTIFICATION</scope>
</reference>
<dbReference type="Gene3D" id="3.90.176.10">
    <property type="entry name" value="Toxin ADP-ribosyltransferase, Chain A, domain 1"/>
    <property type="match status" value="1"/>
</dbReference>
<evidence type="ECO:0000256" key="2">
    <source>
        <dbReference type="ARBA" id="ARBA00022676"/>
    </source>
</evidence>
<evidence type="ECO:0000256" key="10">
    <source>
        <dbReference type="RuleBase" id="RU361228"/>
    </source>
</evidence>
<evidence type="ECO:0000256" key="4">
    <source>
        <dbReference type="ARBA" id="ARBA00022695"/>
    </source>
</evidence>
<dbReference type="GO" id="GO:0016779">
    <property type="term" value="F:nucleotidyltransferase activity"/>
    <property type="evidence" value="ECO:0007669"/>
    <property type="project" value="UniProtKB-KW"/>
</dbReference>
<keyword evidence="2 10" id="KW-0328">Glycosyltransferase</keyword>
<accession>A0A8C3JSJ5</accession>
<dbReference type="Pfam" id="PF01129">
    <property type="entry name" value="ART"/>
    <property type="match status" value="1"/>
</dbReference>
<evidence type="ECO:0000256" key="9">
    <source>
        <dbReference type="ARBA" id="ARBA00047597"/>
    </source>
</evidence>
<dbReference type="EC" id="2.4.2.31" evidence="10"/>
<dbReference type="PANTHER" id="PTHR10339">
    <property type="entry name" value="ADP-RIBOSYLTRANSFERASE"/>
    <property type="match status" value="1"/>
</dbReference>
<keyword evidence="5" id="KW-0732">Signal</keyword>
<feature type="compositionally biased region" description="Low complexity" evidence="11">
    <location>
        <begin position="252"/>
        <end position="268"/>
    </location>
</feature>
<keyword evidence="7 10" id="KW-0520">NAD</keyword>
<evidence type="ECO:0000256" key="5">
    <source>
        <dbReference type="ARBA" id="ARBA00022729"/>
    </source>
</evidence>
<sequence>THVPQHHVCPALQSLHGWRLHHYEAPTTFDDQYRGCTHAMERSWGILDPGCCRMAELRGVQGPPDAWAAERACGGPPGIDPSYTLHTTLSHEFNWAMHEAGRSHREHLDKFHLKVLHFLLTQAMSTLRKAQSNHGHQVYVGIHDIHFTTQRQDLSALDFGGDTFFSVYTCYSVPIRDFSFYPDEDEVLIPPFGRFKVTNITKHGDRACIQLHSWDTFSTYNCEWMKGDIPCDAPSIPSIDPQSTGMVPPSPRTVSSSPEMVPPSSGTVPVPPYPG</sequence>
<evidence type="ECO:0000313" key="12">
    <source>
        <dbReference type="Ensembl" id="ENSCPGP00000012449.1"/>
    </source>
</evidence>
<keyword evidence="13" id="KW-1185">Reference proteome</keyword>
<dbReference type="PRINTS" id="PR00970">
    <property type="entry name" value="RIBTRNSFRASE"/>
</dbReference>
<dbReference type="GO" id="GO:0003950">
    <property type="term" value="F:NAD+ poly-ADP-ribosyltransferase activity"/>
    <property type="evidence" value="ECO:0007669"/>
    <property type="project" value="TreeGrafter"/>
</dbReference>
<evidence type="ECO:0000313" key="13">
    <source>
        <dbReference type="Proteomes" id="UP000694419"/>
    </source>
</evidence>
<name>A0A8C3JSJ5_9CHAR</name>
<comment type="similarity">
    <text evidence="1 10">Belongs to the Arg-specific ADP-ribosyltransferase family.</text>
</comment>
<organism evidence="12 13">
    <name type="scientific">Calidris pygmaea</name>
    <name type="common">Spoon-billed sandpiper</name>
    <dbReference type="NCBI Taxonomy" id="425635"/>
    <lineage>
        <taxon>Eukaryota</taxon>
        <taxon>Metazoa</taxon>
        <taxon>Chordata</taxon>
        <taxon>Craniata</taxon>
        <taxon>Vertebrata</taxon>
        <taxon>Euteleostomi</taxon>
        <taxon>Archelosauria</taxon>
        <taxon>Archosauria</taxon>
        <taxon>Dinosauria</taxon>
        <taxon>Saurischia</taxon>
        <taxon>Theropoda</taxon>
        <taxon>Coelurosauria</taxon>
        <taxon>Aves</taxon>
        <taxon>Neognathae</taxon>
        <taxon>Neoaves</taxon>
        <taxon>Charadriiformes</taxon>
        <taxon>Scolopacidae</taxon>
        <taxon>Calidris</taxon>
    </lineage>
</organism>
<evidence type="ECO:0000256" key="1">
    <source>
        <dbReference type="ARBA" id="ARBA00009558"/>
    </source>
</evidence>
<evidence type="ECO:0000256" key="11">
    <source>
        <dbReference type="SAM" id="MobiDB-lite"/>
    </source>
</evidence>
<evidence type="ECO:0000256" key="8">
    <source>
        <dbReference type="ARBA" id="ARBA00023157"/>
    </source>
</evidence>